<reference evidence="1" key="1">
    <citation type="submission" date="2015-08" db="UniProtKB">
        <authorList>
            <consortium name="WormBaseParasite"/>
        </authorList>
    </citation>
    <scope>IDENTIFICATION</scope>
</reference>
<organism evidence="1">
    <name type="scientific">Strongyloides stercoralis</name>
    <name type="common">Threadworm</name>
    <dbReference type="NCBI Taxonomy" id="6248"/>
    <lineage>
        <taxon>Eukaryota</taxon>
        <taxon>Metazoa</taxon>
        <taxon>Ecdysozoa</taxon>
        <taxon>Nematoda</taxon>
        <taxon>Chromadorea</taxon>
        <taxon>Rhabditida</taxon>
        <taxon>Tylenchina</taxon>
        <taxon>Panagrolaimomorpha</taxon>
        <taxon>Strongyloidoidea</taxon>
        <taxon>Strongyloididae</taxon>
        <taxon>Strongyloides</taxon>
    </lineage>
</organism>
<proteinExistence type="predicted"/>
<evidence type="ECO:0000313" key="1">
    <source>
        <dbReference type="WBParaSite" id="SSTP_0000318300.1"/>
    </source>
</evidence>
<sequence length="94" mass="11292">MKKSTSSYPLLRVDSKLPIEDQEEHTLSQSYFKLKKFLEEYKKNLNNNKVNECRTPTYNEEKNKLQEELINRTLLQIKKFNQILNELKKMGIIE</sequence>
<name>A0A0K0E121_STRER</name>
<accession>A0A0K0E121</accession>
<dbReference type="WBParaSite" id="SSTP_0000318300.1">
    <property type="protein sequence ID" value="SSTP_0000318300.1"/>
    <property type="gene ID" value="SSTP_0000318300"/>
</dbReference>
<dbReference type="AlphaFoldDB" id="A0A0K0E121"/>
<protein>
    <submittedName>
        <fullName evidence="1">Uncharacterized protein</fullName>
    </submittedName>
</protein>